<dbReference type="InterPro" id="IPR004360">
    <property type="entry name" value="Glyas_Fos-R_dOase_dom"/>
</dbReference>
<dbReference type="OrthoDB" id="9795306at2"/>
<dbReference type="Gene3D" id="3.30.720.110">
    <property type="match status" value="1"/>
</dbReference>
<evidence type="ECO:0000313" key="3">
    <source>
        <dbReference type="EMBL" id="QES46971.1"/>
    </source>
</evidence>
<dbReference type="SUPFAM" id="SSF54593">
    <property type="entry name" value="Glyoxalase/Bleomycin resistance protein/Dihydroxybiphenyl dioxygenase"/>
    <property type="match status" value="1"/>
</dbReference>
<dbReference type="PANTHER" id="PTHR34109:SF1">
    <property type="entry name" value="VOC DOMAIN-CONTAINING PROTEIN"/>
    <property type="match status" value="1"/>
</dbReference>
<evidence type="ECO:0000259" key="2">
    <source>
        <dbReference type="PROSITE" id="PS51819"/>
    </source>
</evidence>
<dbReference type="InterPro" id="IPR037523">
    <property type="entry name" value="VOC_core"/>
</dbReference>
<sequence>MTVQPVPEGYPRVTPYLCVDGAAAAIDFYVSVLGAAERMRMPAPGGRIGHAELELGNSVIMLADEHPDIGFRSPKAVGGTPVTLHVYVEDVDAVFAKALARGATELSPVTNEFYGDRTGQIEDPFGHRWNLATHVEDVPPEEMEKRAREAGESGHSAPDGG</sequence>
<reference evidence="3 4" key="1">
    <citation type="submission" date="2018-05" db="EMBL/GenBank/DDBJ databases">
        <title>Streptomyces venezuelae.</title>
        <authorList>
            <person name="Kim W."/>
            <person name="Lee N."/>
            <person name="Cho B.-K."/>
        </authorList>
    </citation>
    <scope>NUCLEOTIDE SEQUENCE [LARGE SCALE GENOMIC DNA]</scope>
    <source>
        <strain evidence="3 4">ATCC 21782</strain>
    </source>
</reference>
<dbReference type="InterPro" id="IPR029068">
    <property type="entry name" value="Glyas_Bleomycin-R_OHBP_Dase"/>
</dbReference>
<evidence type="ECO:0000256" key="1">
    <source>
        <dbReference type="SAM" id="MobiDB-lite"/>
    </source>
</evidence>
<dbReference type="PANTHER" id="PTHR34109">
    <property type="entry name" value="BNAUNNG04460D PROTEIN-RELATED"/>
    <property type="match status" value="1"/>
</dbReference>
<evidence type="ECO:0000313" key="4">
    <source>
        <dbReference type="Proteomes" id="UP000325211"/>
    </source>
</evidence>
<organism evidence="3 4">
    <name type="scientific">Streptomyces venezuelae</name>
    <dbReference type="NCBI Taxonomy" id="54571"/>
    <lineage>
        <taxon>Bacteria</taxon>
        <taxon>Bacillati</taxon>
        <taxon>Actinomycetota</taxon>
        <taxon>Actinomycetes</taxon>
        <taxon>Kitasatosporales</taxon>
        <taxon>Streptomycetaceae</taxon>
        <taxon>Streptomyces</taxon>
    </lineage>
</organism>
<feature type="domain" description="VOC" evidence="2">
    <location>
        <begin position="9"/>
        <end position="134"/>
    </location>
</feature>
<name>A0A5P2D0S2_STRVZ</name>
<dbReference type="EMBL" id="CP029190">
    <property type="protein sequence ID" value="QES46971.1"/>
    <property type="molecule type" value="Genomic_DNA"/>
</dbReference>
<dbReference type="Proteomes" id="UP000325211">
    <property type="component" value="Chromosome"/>
</dbReference>
<proteinExistence type="predicted"/>
<protein>
    <submittedName>
        <fullName evidence="3">Glyxoylase</fullName>
    </submittedName>
</protein>
<dbReference type="AlphaFoldDB" id="A0A5P2D0S2"/>
<gene>
    <name evidence="3" type="ORF">DEJ50_02995</name>
</gene>
<dbReference type="CDD" id="cd07246">
    <property type="entry name" value="VOC_like"/>
    <property type="match status" value="1"/>
</dbReference>
<accession>A0A5P2D0S2</accession>
<dbReference type="PROSITE" id="PS51819">
    <property type="entry name" value="VOC"/>
    <property type="match status" value="1"/>
</dbReference>
<dbReference type="Gene3D" id="3.30.720.120">
    <property type="match status" value="1"/>
</dbReference>
<dbReference type="Pfam" id="PF00903">
    <property type="entry name" value="Glyoxalase"/>
    <property type="match status" value="1"/>
</dbReference>
<feature type="compositionally biased region" description="Basic and acidic residues" evidence="1">
    <location>
        <begin position="136"/>
        <end position="152"/>
    </location>
</feature>
<dbReference type="RefSeq" id="WP_150205853.1">
    <property type="nucleotide sequence ID" value="NZ_CP029190.1"/>
</dbReference>
<feature type="region of interest" description="Disordered" evidence="1">
    <location>
        <begin position="136"/>
        <end position="161"/>
    </location>
</feature>